<sequence>MEDVHQLRSPEKGADRPAGQTGASDVEGLVAQPETVRVAPTQATSGTSARRSEVTPTREPARLPERGTRYALITGLIMGVLVALVTIVLILVNASLFNEAHRQVMRDALTVRVALLLAAIYGITWLVALIVAFVGGLILGRIAVRRRLGFLAGAVGGIVYSLLLWPTSFIPAYPGNLTGTATLDAGTAVLEVLWCLLWGLGGALVCLAGTWVASARHPHYRDR</sequence>
<gene>
    <name evidence="3" type="ORF">KTA_19980</name>
</gene>
<reference evidence="3" key="1">
    <citation type="submission" date="2018-12" db="EMBL/GenBank/DDBJ databases">
        <title>Novel natural products biosynthetic potential of the class Ktedonobacteria.</title>
        <authorList>
            <person name="Zheng Y."/>
            <person name="Saitou A."/>
            <person name="Wang C.M."/>
            <person name="Toyoda A."/>
            <person name="Minakuchi Y."/>
            <person name="Sekiguchi Y."/>
            <person name="Ueda K."/>
            <person name="Takano H."/>
            <person name="Sakai Y."/>
            <person name="Yokota A."/>
            <person name="Yabe S."/>
        </authorList>
    </citation>
    <scope>NUCLEOTIDE SEQUENCE</scope>
    <source>
        <strain evidence="3">A3-2</strain>
    </source>
</reference>
<evidence type="ECO:0000256" key="2">
    <source>
        <dbReference type="SAM" id="Phobius"/>
    </source>
</evidence>
<proteinExistence type="predicted"/>
<dbReference type="AlphaFoldDB" id="A0A455T320"/>
<dbReference type="EMBL" id="AP019377">
    <property type="protein sequence ID" value="BBH93799.1"/>
    <property type="molecule type" value="Genomic_DNA"/>
</dbReference>
<keyword evidence="2" id="KW-1133">Transmembrane helix</keyword>
<feature type="compositionally biased region" description="Basic and acidic residues" evidence="1">
    <location>
        <begin position="1"/>
        <end position="15"/>
    </location>
</feature>
<protein>
    <submittedName>
        <fullName evidence="3">Uncharacterized protein</fullName>
    </submittedName>
</protein>
<accession>A0A455T320</accession>
<feature type="transmembrane region" description="Helical" evidence="2">
    <location>
        <begin position="70"/>
        <end position="94"/>
    </location>
</feature>
<organism evidence="3">
    <name type="scientific">Thermogemmatispora argillosa</name>
    <dbReference type="NCBI Taxonomy" id="2045280"/>
    <lineage>
        <taxon>Bacteria</taxon>
        <taxon>Bacillati</taxon>
        <taxon>Chloroflexota</taxon>
        <taxon>Ktedonobacteria</taxon>
        <taxon>Thermogemmatisporales</taxon>
        <taxon>Thermogemmatisporaceae</taxon>
        <taxon>Thermogemmatispora</taxon>
    </lineage>
</organism>
<feature type="transmembrane region" description="Helical" evidence="2">
    <location>
        <begin position="188"/>
        <end position="213"/>
    </location>
</feature>
<feature type="transmembrane region" description="Helical" evidence="2">
    <location>
        <begin position="148"/>
        <end position="168"/>
    </location>
</feature>
<keyword evidence="2" id="KW-0472">Membrane</keyword>
<evidence type="ECO:0000256" key="1">
    <source>
        <dbReference type="SAM" id="MobiDB-lite"/>
    </source>
</evidence>
<evidence type="ECO:0000313" key="3">
    <source>
        <dbReference type="EMBL" id="BBH93799.1"/>
    </source>
</evidence>
<name>A0A455T320_9CHLR</name>
<keyword evidence="2" id="KW-0812">Transmembrane</keyword>
<feature type="transmembrane region" description="Helical" evidence="2">
    <location>
        <begin position="114"/>
        <end position="139"/>
    </location>
</feature>
<feature type="region of interest" description="Disordered" evidence="1">
    <location>
        <begin position="1"/>
        <end position="61"/>
    </location>
</feature>